<evidence type="ECO:0000256" key="1">
    <source>
        <dbReference type="SAM" id="MobiDB-lite"/>
    </source>
</evidence>
<dbReference type="EMBL" id="QJJU01000014">
    <property type="protein sequence ID" value="PXX06336.1"/>
    <property type="molecule type" value="Genomic_DNA"/>
</dbReference>
<name>A0A318HCV5_9MYCO</name>
<evidence type="ECO:0000313" key="4">
    <source>
        <dbReference type="Proteomes" id="UP000247781"/>
    </source>
</evidence>
<dbReference type="Pfam" id="PF10935">
    <property type="entry name" value="DUF2637"/>
    <property type="match status" value="1"/>
</dbReference>
<accession>A0A318HCV5</accession>
<keyword evidence="2" id="KW-1133">Transmembrane helix</keyword>
<dbReference type="Proteomes" id="UP000247781">
    <property type="component" value="Unassembled WGS sequence"/>
</dbReference>
<keyword evidence="4" id="KW-1185">Reference proteome</keyword>
<dbReference type="AlphaFoldDB" id="A0A318HCV5"/>
<feature type="transmembrane region" description="Helical" evidence="2">
    <location>
        <begin position="20"/>
        <end position="41"/>
    </location>
</feature>
<evidence type="ECO:0000256" key="2">
    <source>
        <dbReference type="SAM" id="Phobius"/>
    </source>
</evidence>
<gene>
    <name evidence="3" type="ORF">C8E89_114109</name>
</gene>
<keyword evidence="2" id="KW-0812">Transmembrane</keyword>
<organism evidence="3 4">
    <name type="scientific">Mycolicibacterium moriokaense</name>
    <dbReference type="NCBI Taxonomy" id="39691"/>
    <lineage>
        <taxon>Bacteria</taxon>
        <taxon>Bacillati</taxon>
        <taxon>Actinomycetota</taxon>
        <taxon>Actinomycetes</taxon>
        <taxon>Mycobacteriales</taxon>
        <taxon>Mycobacteriaceae</taxon>
        <taxon>Mycolicibacterium</taxon>
    </lineage>
</organism>
<proteinExistence type="predicted"/>
<feature type="transmembrane region" description="Helical" evidence="2">
    <location>
        <begin position="80"/>
        <end position="99"/>
    </location>
</feature>
<feature type="transmembrane region" description="Helical" evidence="2">
    <location>
        <begin position="47"/>
        <end position="73"/>
    </location>
</feature>
<comment type="caution">
    <text evidence="3">The sequence shown here is derived from an EMBL/GenBank/DDBJ whole genome shotgun (WGS) entry which is preliminary data.</text>
</comment>
<keyword evidence="2" id="KW-0472">Membrane</keyword>
<protein>
    <submittedName>
        <fullName evidence="3">Uncharacterized protein DUF2637</fullName>
    </submittedName>
</protein>
<sequence>MPTTSDIDVARQRRGAARFFWVWLIVATSMSVAGNVAHAVLHAAAGTVALAAGASLVPPLVLLAATHSVAVLVRTRAGGLTYWCALLMTLALASCAFVLSFDALRSLAEFLGLPEAIAWLWPCAIDVAIAQATLCLLSLSRRADIDKAKSVAAETVAPPVSANDRSPQPEPVRPERKARVAVRSGGNGASRAATARQELESLSATVGPADVERWRPVAESLVREGVTSKHPRLVAAILAHREAGMPPSAIGRRHQVHHTTVGRILSAAQTLTA</sequence>
<reference evidence="4" key="1">
    <citation type="submission" date="2018-05" db="EMBL/GenBank/DDBJ databases">
        <authorList>
            <person name="Deangelis K."/>
            <person name="Huntemann M."/>
            <person name="Clum A."/>
            <person name="Pillay M."/>
            <person name="Palaniappan K."/>
            <person name="Varghese N."/>
            <person name="Mikhailova N."/>
            <person name="Stamatis D."/>
            <person name="Reddy T."/>
            <person name="Daum C."/>
            <person name="Shapiro N."/>
            <person name="Ivanova N."/>
            <person name="Kyrpides N."/>
            <person name="Woyke T."/>
        </authorList>
    </citation>
    <scope>NUCLEOTIDE SEQUENCE [LARGE SCALE GENOMIC DNA]</scope>
    <source>
        <strain evidence="4">GAS496</strain>
    </source>
</reference>
<feature type="region of interest" description="Disordered" evidence="1">
    <location>
        <begin position="156"/>
        <end position="196"/>
    </location>
</feature>
<reference evidence="3 4" key="2">
    <citation type="submission" date="2018-06" db="EMBL/GenBank/DDBJ databases">
        <title>Sequencing of bacterial isolates from soil warming experiment in Harvard Forest, Massachusetts, USA.</title>
        <authorList>
            <person name="Deangelis K.PhD."/>
        </authorList>
    </citation>
    <scope>NUCLEOTIDE SEQUENCE [LARGE SCALE GENOMIC DNA]</scope>
    <source>
        <strain evidence="3 4">GAS496</strain>
    </source>
</reference>
<feature type="transmembrane region" description="Helical" evidence="2">
    <location>
        <begin position="119"/>
        <end position="139"/>
    </location>
</feature>
<dbReference type="InterPro" id="IPR021235">
    <property type="entry name" value="DUF2637"/>
</dbReference>
<evidence type="ECO:0000313" key="3">
    <source>
        <dbReference type="EMBL" id="PXX06336.1"/>
    </source>
</evidence>
<dbReference type="OrthoDB" id="4722977at2"/>